<dbReference type="OrthoDB" id="2157530at2759"/>
<evidence type="ECO:0000259" key="1">
    <source>
        <dbReference type="Pfam" id="PF06985"/>
    </source>
</evidence>
<dbReference type="Proteomes" id="UP000799440">
    <property type="component" value="Unassembled WGS sequence"/>
</dbReference>
<keyword evidence="3" id="KW-1185">Reference proteome</keyword>
<dbReference type="InterPro" id="IPR010730">
    <property type="entry name" value="HET"/>
</dbReference>
<proteinExistence type="predicted"/>
<dbReference type="InterPro" id="IPR052895">
    <property type="entry name" value="HetReg/Transcr_Mod"/>
</dbReference>
<dbReference type="PANTHER" id="PTHR24148:SF81">
    <property type="entry name" value="HETEROKARYON INCOMPATIBILITY DOMAIN-CONTAINING PROTEIN"/>
    <property type="match status" value="1"/>
</dbReference>
<name>A0A6A6VAW8_9PLEO</name>
<gene>
    <name evidence="2" type="ORF">M011DRAFT_380387</name>
</gene>
<dbReference type="AlphaFoldDB" id="A0A6A6VAW8"/>
<feature type="domain" description="Heterokaryon incompatibility" evidence="1">
    <location>
        <begin position="138"/>
        <end position="284"/>
    </location>
</feature>
<dbReference type="EMBL" id="MU006574">
    <property type="protein sequence ID" value="KAF2747036.1"/>
    <property type="molecule type" value="Genomic_DNA"/>
</dbReference>
<accession>A0A6A6VAW8</accession>
<organism evidence="2 3">
    <name type="scientific">Sporormia fimetaria CBS 119925</name>
    <dbReference type="NCBI Taxonomy" id="1340428"/>
    <lineage>
        <taxon>Eukaryota</taxon>
        <taxon>Fungi</taxon>
        <taxon>Dikarya</taxon>
        <taxon>Ascomycota</taxon>
        <taxon>Pezizomycotina</taxon>
        <taxon>Dothideomycetes</taxon>
        <taxon>Pleosporomycetidae</taxon>
        <taxon>Pleosporales</taxon>
        <taxon>Sporormiaceae</taxon>
        <taxon>Sporormia</taxon>
    </lineage>
</organism>
<feature type="non-terminal residue" evidence="2">
    <location>
        <position position="430"/>
    </location>
</feature>
<evidence type="ECO:0000313" key="2">
    <source>
        <dbReference type="EMBL" id="KAF2747036.1"/>
    </source>
</evidence>
<evidence type="ECO:0000313" key="3">
    <source>
        <dbReference type="Proteomes" id="UP000799440"/>
    </source>
</evidence>
<dbReference type="Pfam" id="PF06985">
    <property type="entry name" value="HET"/>
    <property type="match status" value="1"/>
</dbReference>
<protein>
    <recommendedName>
        <fullName evidence="1">Heterokaryon incompatibility domain-containing protein</fullName>
    </recommendedName>
</protein>
<reference evidence="2" key="1">
    <citation type="journal article" date="2020" name="Stud. Mycol.">
        <title>101 Dothideomycetes genomes: a test case for predicting lifestyles and emergence of pathogens.</title>
        <authorList>
            <person name="Haridas S."/>
            <person name="Albert R."/>
            <person name="Binder M."/>
            <person name="Bloem J."/>
            <person name="Labutti K."/>
            <person name="Salamov A."/>
            <person name="Andreopoulos B."/>
            <person name="Baker S."/>
            <person name="Barry K."/>
            <person name="Bills G."/>
            <person name="Bluhm B."/>
            <person name="Cannon C."/>
            <person name="Castanera R."/>
            <person name="Culley D."/>
            <person name="Daum C."/>
            <person name="Ezra D."/>
            <person name="Gonzalez J."/>
            <person name="Henrissat B."/>
            <person name="Kuo A."/>
            <person name="Liang C."/>
            <person name="Lipzen A."/>
            <person name="Lutzoni F."/>
            <person name="Magnuson J."/>
            <person name="Mondo S."/>
            <person name="Nolan M."/>
            <person name="Ohm R."/>
            <person name="Pangilinan J."/>
            <person name="Park H.-J."/>
            <person name="Ramirez L."/>
            <person name="Alfaro M."/>
            <person name="Sun H."/>
            <person name="Tritt A."/>
            <person name="Yoshinaga Y."/>
            <person name="Zwiers L.-H."/>
            <person name="Turgeon B."/>
            <person name="Goodwin S."/>
            <person name="Spatafora J."/>
            <person name="Crous P."/>
            <person name="Grigoriev I."/>
        </authorList>
    </citation>
    <scope>NUCLEOTIDE SEQUENCE</scope>
    <source>
        <strain evidence="2">CBS 119925</strain>
    </source>
</reference>
<sequence>MTRWHDPACSTPDVVLNSGNWPTCRNCGKTCHSLNDLLAQNAADGFSMVDMPPDEEPGKLNLWWPSTVPYNAKFGTHGNTAHPSLKPPSGLHHPNQHIYGEALGASEFRLLCLSPVDDVDYPVHVGLETYLGDTHPDYEATSYCWGGEDGDYSLQKPVFIGSYWDVKLQTRSCWSMLRFLRPWRGLRIVFVDALCINQQDLNEKAVQVNKMAGIYEGCTRVVVYLGEDIVTSANPLRPSRTLDKIQSESKGSEFPQNHPLSCQPFGLGELFARKYFSRIWVIQELLLAQYAIVPIGNVTYRMTAAIVAELWDQTQDSTGNPTVLPPWMSILHYVHRSAQGKRMVPVLRLTRNSQASDPRDSLYGILSLIDTNIRPDYSISYRHFLIGVAAHLLLEEQWLGLLLKARTIIHPGEDQFDCLPSWTPHLNDSG</sequence>
<dbReference type="PANTHER" id="PTHR24148">
    <property type="entry name" value="ANKYRIN REPEAT DOMAIN-CONTAINING PROTEIN 39 HOMOLOG-RELATED"/>
    <property type="match status" value="1"/>
</dbReference>